<reference evidence="4 6" key="2">
    <citation type="submission" date="2019-11" db="EMBL/GenBank/DDBJ databases">
        <title>Complete Genome Sequence of Shewanella chilikensis Strain DC57, Isolated from Corroded Seal Rings at a floating production facility in Australia.</title>
        <authorList>
            <person name="Salgar-Chaparro S.J."/>
            <person name="Castillo-Villamizar G.A."/>
            <person name="Poehlein A."/>
            <person name="Daniel R."/>
            <person name="Machuca L."/>
        </authorList>
    </citation>
    <scope>NUCLEOTIDE SEQUENCE [LARGE SCALE GENOMIC DNA]</scope>
    <source>
        <strain evidence="4 6">DC57</strain>
    </source>
</reference>
<feature type="region of interest" description="Disordered" evidence="1">
    <location>
        <begin position="116"/>
        <end position="151"/>
    </location>
</feature>
<evidence type="ECO:0000313" key="4">
    <source>
        <dbReference type="EMBL" id="QIJ03506.1"/>
    </source>
</evidence>
<dbReference type="AlphaFoldDB" id="A0A6G7LNV5"/>
<keyword evidence="5" id="KW-1185">Reference proteome</keyword>
<keyword evidence="2" id="KW-0812">Transmembrane</keyword>
<dbReference type="RefSeq" id="WP_146225980.1">
    <property type="nucleotide sequence ID" value="NZ_BMXX01000001.1"/>
</dbReference>
<sequence>MDILEILLAVMSLLLILFLFRHRLRPEKRRQDRPSVPKEKQYHCVSIVLTPTACQAIRALEGKRFLSKEAPRLPLAECNCSQCDCKYQHHEDRRVPFSDRRLDYGMSRDLYGIFGETNRRTHPKGRRYSDLAKPQITEKSSRTSISETLPD</sequence>
<proteinExistence type="predicted"/>
<dbReference type="KEGG" id="schk:GII14_04445"/>
<protein>
    <submittedName>
        <fullName evidence="4">Uncharacterized protein</fullName>
    </submittedName>
</protein>
<feature type="transmembrane region" description="Helical" evidence="2">
    <location>
        <begin position="6"/>
        <end position="24"/>
    </location>
</feature>
<accession>A0A6G7LNV5</accession>
<keyword evidence="2" id="KW-1133">Transmembrane helix</keyword>
<dbReference type="GeneID" id="99799091"/>
<gene>
    <name evidence="3" type="ORF">C8J23_104149</name>
    <name evidence="4" type="ORF">GII14_04445</name>
</gene>
<evidence type="ECO:0000256" key="1">
    <source>
        <dbReference type="SAM" id="MobiDB-lite"/>
    </source>
</evidence>
<reference evidence="3 5" key="1">
    <citation type="submission" date="2018-06" db="EMBL/GenBank/DDBJ databases">
        <title>Genomic Encyclopedia of Type Strains, Phase III (KMG-III): the genomes of soil and plant-associated and newly described type strains.</title>
        <authorList>
            <person name="Whitman W."/>
        </authorList>
    </citation>
    <scope>NUCLEOTIDE SEQUENCE [LARGE SCALE GENOMIC DNA]</scope>
    <source>
        <strain evidence="3 5">JC5</strain>
    </source>
</reference>
<evidence type="ECO:0000313" key="3">
    <source>
        <dbReference type="EMBL" id="PYE60289.1"/>
    </source>
</evidence>
<dbReference type="Proteomes" id="UP000502117">
    <property type="component" value="Chromosome"/>
</dbReference>
<evidence type="ECO:0000313" key="5">
    <source>
        <dbReference type="Proteomes" id="UP000247584"/>
    </source>
</evidence>
<name>A0A6G7LNV5_9GAMM</name>
<dbReference type="Proteomes" id="UP000247584">
    <property type="component" value="Unassembled WGS sequence"/>
</dbReference>
<feature type="compositionally biased region" description="Polar residues" evidence="1">
    <location>
        <begin position="142"/>
        <end position="151"/>
    </location>
</feature>
<evidence type="ECO:0000256" key="2">
    <source>
        <dbReference type="SAM" id="Phobius"/>
    </source>
</evidence>
<organism evidence="4 6">
    <name type="scientific">Shewanella chilikensis</name>
    <dbReference type="NCBI Taxonomy" id="558541"/>
    <lineage>
        <taxon>Bacteria</taxon>
        <taxon>Pseudomonadati</taxon>
        <taxon>Pseudomonadota</taxon>
        <taxon>Gammaproteobacteria</taxon>
        <taxon>Alteromonadales</taxon>
        <taxon>Shewanellaceae</taxon>
        <taxon>Shewanella</taxon>
    </lineage>
</organism>
<dbReference type="EMBL" id="CP045857">
    <property type="protein sequence ID" value="QIJ03506.1"/>
    <property type="molecule type" value="Genomic_DNA"/>
</dbReference>
<dbReference type="EMBL" id="QJSY01000004">
    <property type="protein sequence ID" value="PYE60289.1"/>
    <property type="molecule type" value="Genomic_DNA"/>
</dbReference>
<evidence type="ECO:0000313" key="6">
    <source>
        <dbReference type="Proteomes" id="UP000502117"/>
    </source>
</evidence>
<keyword evidence="2" id="KW-0472">Membrane</keyword>